<reference evidence="1 3" key="2">
    <citation type="journal article" date="2013" name="Nature">
        <title>Insights into bilaterian evolution from three spiralian genomes.</title>
        <authorList>
            <person name="Simakov O."/>
            <person name="Marletaz F."/>
            <person name="Cho S.J."/>
            <person name="Edsinger-Gonzales E."/>
            <person name="Havlak P."/>
            <person name="Hellsten U."/>
            <person name="Kuo D.H."/>
            <person name="Larsson T."/>
            <person name="Lv J."/>
            <person name="Arendt D."/>
            <person name="Savage R."/>
            <person name="Osoegawa K."/>
            <person name="de Jong P."/>
            <person name="Grimwood J."/>
            <person name="Chapman J.A."/>
            <person name="Shapiro H."/>
            <person name="Aerts A."/>
            <person name="Otillar R.P."/>
            <person name="Terry A.Y."/>
            <person name="Boore J.L."/>
            <person name="Grigoriev I.V."/>
            <person name="Lindberg D.R."/>
            <person name="Seaver E.C."/>
            <person name="Weisblat D.A."/>
            <person name="Putnam N.H."/>
            <person name="Rokhsar D.S."/>
        </authorList>
    </citation>
    <scope>NUCLEOTIDE SEQUENCE</scope>
</reference>
<evidence type="ECO:0000313" key="3">
    <source>
        <dbReference type="Proteomes" id="UP000015101"/>
    </source>
</evidence>
<name>T1EWM6_HELRO</name>
<dbReference type="Proteomes" id="UP000015101">
    <property type="component" value="Unassembled WGS sequence"/>
</dbReference>
<evidence type="ECO:0000313" key="2">
    <source>
        <dbReference type="EnsemblMetazoa" id="HelroP165354"/>
    </source>
</evidence>
<dbReference type="RefSeq" id="XP_009030205.1">
    <property type="nucleotide sequence ID" value="XM_009031957.1"/>
</dbReference>
<accession>T1EWM6</accession>
<protein>
    <submittedName>
        <fullName evidence="1 2">Uncharacterized protein</fullName>
    </submittedName>
</protein>
<gene>
    <name evidence="2" type="primary">20200976</name>
    <name evidence="1" type="ORF">HELRODRAFT_165354</name>
</gene>
<organism evidence="2 3">
    <name type="scientific">Helobdella robusta</name>
    <name type="common">Californian leech</name>
    <dbReference type="NCBI Taxonomy" id="6412"/>
    <lineage>
        <taxon>Eukaryota</taxon>
        <taxon>Metazoa</taxon>
        <taxon>Spiralia</taxon>
        <taxon>Lophotrochozoa</taxon>
        <taxon>Annelida</taxon>
        <taxon>Clitellata</taxon>
        <taxon>Hirudinea</taxon>
        <taxon>Rhynchobdellida</taxon>
        <taxon>Glossiphoniidae</taxon>
        <taxon>Helobdella</taxon>
    </lineage>
</organism>
<evidence type="ECO:0000313" key="1">
    <source>
        <dbReference type="EMBL" id="ESN91334.1"/>
    </source>
</evidence>
<dbReference type="HOGENOM" id="CLU_398663_0_0_1"/>
<dbReference type="EnsemblMetazoa" id="HelroT165354">
    <property type="protein sequence ID" value="HelroP165354"/>
    <property type="gene ID" value="HelroG165354"/>
</dbReference>
<dbReference type="EMBL" id="KB097700">
    <property type="protein sequence ID" value="ESN91334.1"/>
    <property type="molecule type" value="Genomic_DNA"/>
</dbReference>
<dbReference type="AlphaFoldDB" id="T1EWM6"/>
<proteinExistence type="predicted"/>
<dbReference type="KEGG" id="hro:HELRODRAFT_165354"/>
<dbReference type="InParanoid" id="T1EWM6"/>
<keyword evidence="3" id="KW-1185">Reference proteome</keyword>
<dbReference type="GeneID" id="20200976"/>
<dbReference type="EMBL" id="AMQM01002030">
    <property type="status" value="NOT_ANNOTATED_CDS"/>
    <property type="molecule type" value="Genomic_DNA"/>
</dbReference>
<reference evidence="3" key="1">
    <citation type="submission" date="2012-12" db="EMBL/GenBank/DDBJ databases">
        <authorList>
            <person name="Hellsten U."/>
            <person name="Grimwood J."/>
            <person name="Chapman J.A."/>
            <person name="Shapiro H."/>
            <person name="Aerts A."/>
            <person name="Otillar R.P."/>
            <person name="Terry A.Y."/>
            <person name="Boore J.L."/>
            <person name="Simakov O."/>
            <person name="Marletaz F."/>
            <person name="Cho S.-J."/>
            <person name="Edsinger-Gonzales E."/>
            <person name="Havlak P."/>
            <person name="Kuo D.-H."/>
            <person name="Larsson T."/>
            <person name="Lv J."/>
            <person name="Arendt D."/>
            <person name="Savage R."/>
            <person name="Osoegawa K."/>
            <person name="de Jong P."/>
            <person name="Lindberg D.R."/>
            <person name="Seaver E.C."/>
            <person name="Weisblat D.A."/>
            <person name="Putnam N.H."/>
            <person name="Grigoriev I.V."/>
            <person name="Rokhsar D.S."/>
        </authorList>
    </citation>
    <scope>NUCLEOTIDE SEQUENCE</scope>
</reference>
<reference evidence="2" key="3">
    <citation type="submission" date="2015-06" db="UniProtKB">
        <authorList>
            <consortium name="EnsemblMetazoa"/>
        </authorList>
    </citation>
    <scope>IDENTIFICATION</scope>
</reference>
<dbReference type="CTD" id="20200976"/>
<sequence length="691" mass="80127">MVENLLPKSFMPHYLVETAFKINEGKNYFTSFELQKCLEALAYVFFIELKRLQRKNRNAVKQLCGIEYMIKKVILANDCQNLEKVNQFAPFQLNDYCNGKRADFATESSFFEENIQVFSKLLQRRQKFLFNEIIQTNTSNMLTKIISSFHHMTCFIEKAQIIFIHYYLLPCKSRSSINNGFYPGKIQSHGEIPTKESIIIHPFSEDFIAVKTVQNKFLNENEVASIKTNFSQKNHGQQMNDRDITKTLESVYIEDNDNAKNVKRSLKIKKPSFTKENQPKTFFESNMTNFSKEILKVWFKFQCSLVDIFDKNKKNYMKSSECVYGIVEKKDIIQIIELMEQQPDSECHSDCVSVPSATIQNSAIHNSKIIRITNKPKSGLTYCSTNLVPSSKTMLQSMSPQICAKCLNAKSKSKKKFKKTAESYSLNFKNFEKLSTKSKVTSHGLKILDFEFNNHVIKAYKTNGIFNANLEERIKALKNYFSQCKFILINRYGPTSSNEKLEYMIRSFSFEWVIKPLKERLKNKSNKSYKKLFQSVKNESRNFDTESSLPKRLSQTLNFFGLFSPCSAQIKNSLKNNVISNDEKHLESKSCCKIEKNAYRIIEIEIRDDSKCFDKYQIPTPDKFQTNGVMKKQNNDKPLTALVPMISNPISSSMATTFLVNSLTQQNNGPHQIKNIKNSTKQRKRHLFKNI</sequence>